<organism evidence="10 11">
    <name type="scientific">Paenibacillus oralis</name>
    <dbReference type="NCBI Taxonomy" id="2490856"/>
    <lineage>
        <taxon>Bacteria</taxon>
        <taxon>Bacillati</taxon>
        <taxon>Bacillota</taxon>
        <taxon>Bacilli</taxon>
        <taxon>Bacillales</taxon>
        <taxon>Paenibacillaceae</taxon>
        <taxon>Paenibacillus</taxon>
    </lineage>
</organism>
<proteinExistence type="inferred from homology"/>
<dbReference type="PANTHER" id="PTHR18919:SF107">
    <property type="entry name" value="ACETYL-COA ACETYLTRANSFERASE, CYTOSOLIC"/>
    <property type="match status" value="1"/>
</dbReference>
<dbReference type="PROSITE" id="PS00099">
    <property type="entry name" value="THIOLASE_3"/>
    <property type="match status" value="1"/>
</dbReference>
<dbReference type="InterPro" id="IPR020616">
    <property type="entry name" value="Thiolase_N"/>
</dbReference>
<dbReference type="GO" id="GO:0003985">
    <property type="term" value="F:acetyl-CoA C-acetyltransferase activity"/>
    <property type="evidence" value="ECO:0007669"/>
    <property type="project" value="UniProtKB-EC"/>
</dbReference>
<dbReference type="EC" id="2.3.1.9" evidence="2"/>
<evidence type="ECO:0000256" key="5">
    <source>
        <dbReference type="ARBA" id="ARBA00030755"/>
    </source>
</evidence>
<evidence type="ECO:0000256" key="6">
    <source>
        <dbReference type="PIRSR" id="PIRSR000429-1"/>
    </source>
</evidence>
<dbReference type="Pfam" id="PF00108">
    <property type="entry name" value="Thiolase_N"/>
    <property type="match status" value="1"/>
</dbReference>
<evidence type="ECO:0000256" key="4">
    <source>
        <dbReference type="ARBA" id="ARBA00023315"/>
    </source>
</evidence>
<dbReference type="InterPro" id="IPR002155">
    <property type="entry name" value="Thiolase"/>
</dbReference>
<dbReference type="Proteomes" id="UP000267017">
    <property type="component" value="Unassembled WGS sequence"/>
</dbReference>
<dbReference type="InterPro" id="IPR020617">
    <property type="entry name" value="Thiolase_C"/>
</dbReference>
<keyword evidence="4 7" id="KW-0012">Acyltransferase</keyword>
<evidence type="ECO:0000256" key="1">
    <source>
        <dbReference type="ARBA" id="ARBA00010982"/>
    </source>
</evidence>
<feature type="active site" description="Proton acceptor" evidence="6">
    <location>
        <position position="378"/>
    </location>
</feature>
<feature type="domain" description="Thiolase N-terminal" evidence="8">
    <location>
        <begin position="4"/>
        <end position="262"/>
    </location>
</feature>
<dbReference type="PANTHER" id="PTHR18919">
    <property type="entry name" value="ACETYL-COA C-ACYLTRANSFERASE"/>
    <property type="match status" value="1"/>
</dbReference>
<dbReference type="OrthoDB" id="9764892at2"/>
<keyword evidence="3 7" id="KW-0808">Transferase</keyword>
<comment type="similarity">
    <text evidence="1 7">Belongs to the thiolase-like superfamily. Thiolase family.</text>
</comment>
<dbReference type="InterPro" id="IPR020610">
    <property type="entry name" value="Thiolase_AS"/>
</dbReference>
<evidence type="ECO:0000313" key="11">
    <source>
        <dbReference type="Proteomes" id="UP000267017"/>
    </source>
</evidence>
<dbReference type="InterPro" id="IPR016039">
    <property type="entry name" value="Thiolase-like"/>
</dbReference>
<feature type="active site" description="Acyl-thioester intermediate" evidence="6">
    <location>
        <position position="88"/>
    </location>
</feature>
<dbReference type="SUPFAM" id="SSF53901">
    <property type="entry name" value="Thiolase-like"/>
    <property type="match status" value="2"/>
</dbReference>
<accession>A0A3P3U8U7</accession>
<dbReference type="AlphaFoldDB" id="A0A3P3U8U7"/>
<feature type="active site" description="Proton acceptor" evidence="6">
    <location>
        <position position="348"/>
    </location>
</feature>
<sequence>MKKVALVSPLRTAVGSFNKTLAPLSAPELGANVMTACLQQSKIEPALIDQIFMGNVLQAGVGQNPARQAALKAGIPIDIPASTINTVCGSGLHAVALAYDSILAEQSGIVLAGGMESMSSAPYLLRKARNGYKLGHSELVDAVVADGLTCPVNKYHMGITAENVAEKYGISRLEQDAFAYESQIKAAEATNKKVFAEQIVPVTIQGKKETIYFSEDEHVRADTTPEKLAQLKPAFKENGTVTAGNASGINDGAAAALVVSEDQCREHALKPLAYIKGYSLVGVDPAYMGIGPVKAISSLLKRQDISLDAIDLFEINEAFAAQSLAVLKELGLSPEKVNVNGGAIAIGHPVGASGARVLVTLVHEMVRRSSRYGIASLCIGTGMGIAMLVENALI</sequence>
<evidence type="ECO:0000259" key="9">
    <source>
        <dbReference type="Pfam" id="PF02803"/>
    </source>
</evidence>
<dbReference type="RefSeq" id="WP_128633786.1">
    <property type="nucleotide sequence ID" value="NZ_RRCN01000001.1"/>
</dbReference>
<evidence type="ECO:0000256" key="2">
    <source>
        <dbReference type="ARBA" id="ARBA00012705"/>
    </source>
</evidence>
<dbReference type="PROSITE" id="PS00737">
    <property type="entry name" value="THIOLASE_2"/>
    <property type="match status" value="1"/>
</dbReference>
<dbReference type="EMBL" id="RRCN01000001">
    <property type="protein sequence ID" value="RRJ65989.1"/>
    <property type="molecule type" value="Genomic_DNA"/>
</dbReference>
<dbReference type="Pfam" id="PF02803">
    <property type="entry name" value="Thiolase_C"/>
    <property type="match status" value="1"/>
</dbReference>
<reference evidence="10 11" key="1">
    <citation type="submission" date="2018-11" db="EMBL/GenBank/DDBJ databases">
        <title>Genome sequencing of Paenibacillus sp. KCOM 3021 (= ChDC PVNT-B20).</title>
        <authorList>
            <person name="Kook J.-K."/>
            <person name="Park S.-N."/>
            <person name="Lim Y.K."/>
        </authorList>
    </citation>
    <scope>NUCLEOTIDE SEQUENCE [LARGE SCALE GENOMIC DNA]</scope>
    <source>
        <strain evidence="10 11">KCOM 3021</strain>
    </source>
</reference>
<dbReference type="InterPro" id="IPR020613">
    <property type="entry name" value="Thiolase_CS"/>
</dbReference>
<evidence type="ECO:0000256" key="7">
    <source>
        <dbReference type="RuleBase" id="RU003557"/>
    </source>
</evidence>
<dbReference type="PIRSF" id="PIRSF000429">
    <property type="entry name" value="Ac-CoA_Ac_transf"/>
    <property type="match status" value="1"/>
</dbReference>
<evidence type="ECO:0000313" key="10">
    <source>
        <dbReference type="EMBL" id="RRJ65989.1"/>
    </source>
</evidence>
<evidence type="ECO:0000259" key="8">
    <source>
        <dbReference type="Pfam" id="PF00108"/>
    </source>
</evidence>
<name>A0A3P3U8U7_9BACL</name>
<dbReference type="NCBIfam" id="TIGR01930">
    <property type="entry name" value="AcCoA-C-Actrans"/>
    <property type="match status" value="1"/>
</dbReference>
<dbReference type="CDD" id="cd00751">
    <property type="entry name" value="thiolase"/>
    <property type="match status" value="1"/>
</dbReference>
<dbReference type="Gene3D" id="3.40.47.10">
    <property type="match status" value="2"/>
</dbReference>
<protein>
    <recommendedName>
        <fullName evidence="2">acetyl-CoA C-acetyltransferase</fullName>
        <ecNumber evidence="2">2.3.1.9</ecNumber>
    </recommendedName>
    <alternativeName>
        <fullName evidence="5">Acetoacetyl-CoA thiolase</fullName>
    </alternativeName>
</protein>
<feature type="domain" description="Thiolase C-terminal" evidence="9">
    <location>
        <begin position="269"/>
        <end position="390"/>
    </location>
</feature>
<evidence type="ECO:0000256" key="3">
    <source>
        <dbReference type="ARBA" id="ARBA00022679"/>
    </source>
</evidence>
<dbReference type="FunFam" id="3.40.47.10:FF:000010">
    <property type="entry name" value="Acetyl-CoA acetyltransferase (Thiolase)"/>
    <property type="match status" value="1"/>
</dbReference>
<gene>
    <name evidence="10" type="ORF">EHV15_26025</name>
</gene>
<comment type="caution">
    <text evidence="10">The sequence shown here is derived from an EMBL/GenBank/DDBJ whole genome shotgun (WGS) entry which is preliminary data.</text>
</comment>
<keyword evidence="11" id="KW-1185">Reference proteome</keyword>